<proteinExistence type="predicted"/>
<accession>A0A2R5GAJ3</accession>
<reference evidence="2 3" key="1">
    <citation type="submission" date="2017-12" db="EMBL/GenBank/DDBJ databases">
        <title>Sequencing, de novo assembly and annotation of complete genome of a new Thraustochytrid species, strain FCC1311.</title>
        <authorList>
            <person name="Sedici K."/>
            <person name="Godart F."/>
            <person name="Aiese Cigliano R."/>
            <person name="Sanseverino W."/>
            <person name="Barakat M."/>
            <person name="Ortet P."/>
            <person name="Marechal E."/>
            <person name="Cagnac O."/>
            <person name="Amato A."/>
        </authorList>
    </citation>
    <scope>NUCLEOTIDE SEQUENCE [LARGE SCALE GENOMIC DNA]</scope>
</reference>
<dbReference type="Pfam" id="PF13302">
    <property type="entry name" value="Acetyltransf_3"/>
    <property type="match status" value="1"/>
</dbReference>
<dbReference type="Gene3D" id="3.40.630.30">
    <property type="match status" value="1"/>
</dbReference>
<dbReference type="InterPro" id="IPR016181">
    <property type="entry name" value="Acyl_CoA_acyltransferase"/>
</dbReference>
<name>A0A2R5GAJ3_9STRA</name>
<dbReference type="InterPro" id="IPR051531">
    <property type="entry name" value="N-acetyltransferase"/>
</dbReference>
<dbReference type="InParanoid" id="A0A2R5GAJ3"/>
<dbReference type="AlphaFoldDB" id="A0A2R5GAJ3"/>
<sequence>MEQLKKTAQTWLGAAQNALTAWTSSSADGSDEKVRDDALEGLIRSVRVERKKGPPLEVLAETPRLRLRPCREDDVPFYQNLWTNPEVMKKYASGKPQTDPEYAYRRLVSNENSWTDRWKQGSPWSGMVVELRETHEPIGAVVVGGGELAYLFDPAFHGQGYGREAVVALVNVIVPILALDPNTPDVPETIEATVRADHIPSRRILETCGFTSDLNINYREFDGQMFERYIFTVSVQQLIQRYEAALADAPGSS</sequence>
<protein>
    <recommendedName>
        <fullName evidence="1">N-acetyltransferase domain-containing protein</fullName>
    </recommendedName>
</protein>
<dbReference type="SUPFAM" id="SSF55729">
    <property type="entry name" value="Acyl-CoA N-acyltransferases (Nat)"/>
    <property type="match status" value="1"/>
</dbReference>
<feature type="domain" description="N-acetyltransferase" evidence="1">
    <location>
        <begin position="65"/>
        <end position="230"/>
    </location>
</feature>
<evidence type="ECO:0000259" key="1">
    <source>
        <dbReference type="PROSITE" id="PS51186"/>
    </source>
</evidence>
<dbReference type="Proteomes" id="UP000241890">
    <property type="component" value="Unassembled WGS sequence"/>
</dbReference>
<gene>
    <name evidence="2" type="ORF">FCC1311_042432</name>
</gene>
<dbReference type="PANTHER" id="PTHR43792">
    <property type="entry name" value="GNAT FAMILY, PUTATIVE (AFU_ORTHOLOGUE AFUA_3G00765)-RELATED-RELATED"/>
    <property type="match status" value="1"/>
</dbReference>
<dbReference type="OrthoDB" id="4072826at2759"/>
<keyword evidence="3" id="KW-1185">Reference proteome</keyword>
<dbReference type="PANTHER" id="PTHR43792:SF1">
    <property type="entry name" value="N-ACETYLTRANSFERASE DOMAIN-CONTAINING PROTEIN"/>
    <property type="match status" value="1"/>
</dbReference>
<evidence type="ECO:0000313" key="2">
    <source>
        <dbReference type="EMBL" id="GBG28020.1"/>
    </source>
</evidence>
<organism evidence="2 3">
    <name type="scientific">Hondaea fermentalgiana</name>
    <dbReference type="NCBI Taxonomy" id="2315210"/>
    <lineage>
        <taxon>Eukaryota</taxon>
        <taxon>Sar</taxon>
        <taxon>Stramenopiles</taxon>
        <taxon>Bigyra</taxon>
        <taxon>Labyrinthulomycetes</taxon>
        <taxon>Thraustochytrida</taxon>
        <taxon>Thraustochytriidae</taxon>
        <taxon>Hondaea</taxon>
    </lineage>
</organism>
<dbReference type="EMBL" id="BEYU01000038">
    <property type="protein sequence ID" value="GBG28020.1"/>
    <property type="molecule type" value="Genomic_DNA"/>
</dbReference>
<evidence type="ECO:0000313" key="3">
    <source>
        <dbReference type="Proteomes" id="UP000241890"/>
    </source>
</evidence>
<dbReference type="PROSITE" id="PS51186">
    <property type="entry name" value="GNAT"/>
    <property type="match status" value="1"/>
</dbReference>
<dbReference type="InterPro" id="IPR000182">
    <property type="entry name" value="GNAT_dom"/>
</dbReference>
<comment type="caution">
    <text evidence="2">The sequence shown here is derived from an EMBL/GenBank/DDBJ whole genome shotgun (WGS) entry which is preliminary data.</text>
</comment>
<dbReference type="GO" id="GO:0016747">
    <property type="term" value="F:acyltransferase activity, transferring groups other than amino-acyl groups"/>
    <property type="evidence" value="ECO:0007669"/>
    <property type="project" value="InterPro"/>
</dbReference>